<dbReference type="Proteomes" id="UP000288983">
    <property type="component" value="Unassembled WGS sequence"/>
</dbReference>
<dbReference type="GO" id="GO:0006355">
    <property type="term" value="P:regulation of DNA-templated transcription"/>
    <property type="evidence" value="ECO:0007669"/>
    <property type="project" value="InterPro"/>
</dbReference>
<organism evidence="5 6">
    <name type="scientific">Pseudomonas alkylphenolica</name>
    <dbReference type="NCBI Taxonomy" id="237609"/>
    <lineage>
        <taxon>Bacteria</taxon>
        <taxon>Pseudomonadati</taxon>
        <taxon>Pseudomonadota</taxon>
        <taxon>Gammaproteobacteria</taxon>
        <taxon>Pseudomonadales</taxon>
        <taxon>Pseudomonadaceae</taxon>
        <taxon>Pseudomonas</taxon>
    </lineage>
</organism>
<dbReference type="InterPro" id="IPR000792">
    <property type="entry name" value="Tscrpt_reg_LuxR_C"/>
</dbReference>
<keyword evidence="2" id="KW-0238">DNA-binding</keyword>
<gene>
    <name evidence="5" type="ORF">DM813_18405</name>
</gene>
<dbReference type="PANTHER" id="PTHR44688:SF16">
    <property type="entry name" value="DNA-BINDING TRANSCRIPTIONAL ACTIVATOR DEVR_DOSR"/>
    <property type="match status" value="1"/>
</dbReference>
<feature type="domain" description="HTH luxR-type" evidence="4">
    <location>
        <begin position="214"/>
        <end position="279"/>
    </location>
</feature>
<dbReference type="Pfam" id="PF00196">
    <property type="entry name" value="GerE"/>
    <property type="match status" value="1"/>
</dbReference>
<dbReference type="EMBL" id="QJRG01000047">
    <property type="protein sequence ID" value="RWU21171.1"/>
    <property type="molecule type" value="Genomic_DNA"/>
</dbReference>
<dbReference type="RefSeq" id="WP_128324777.1">
    <property type="nucleotide sequence ID" value="NZ_QJRG01000047.1"/>
</dbReference>
<proteinExistence type="predicted"/>
<sequence length="303" mass="32843">MAHVTGLSHSRSWKVLETWHLHTPSLLTALETPTFVRCLDEVLQAIAGFDQSCIFLYPASGRPILLHDNLQGIPETGAMQRYINGAYLLDPVYTACAHGREAGLYRMAELAPDAFFEGEYFNSPDVHPCISLASGSLAEEIVFLSPLPGGMYAAYSLMRCNGSAAFSDEEVAALRLCQPALEALFQRHHGAVAKASTATRPARSIAEQLEAAFSGFATERLTAREQAIVGLILRGHSSLSIALHLEIAEGTVKNHRKHLYSKLGISSQSELFHLFVNHLLGTEPAEPFARAPVAPAPGESIGR</sequence>
<evidence type="ECO:0000256" key="2">
    <source>
        <dbReference type="ARBA" id="ARBA00023125"/>
    </source>
</evidence>
<evidence type="ECO:0000313" key="6">
    <source>
        <dbReference type="Proteomes" id="UP000288983"/>
    </source>
</evidence>
<dbReference type="InterPro" id="IPR016032">
    <property type="entry name" value="Sig_transdc_resp-reg_C-effctor"/>
</dbReference>
<evidence type="ECO:0000256" key="3">
    <source>
        <dbReference type="ARBA" id="ARBA00023163"/>
    </source>
</evidence>
<dbReference type="PANTHER" id="PTHR44688">
    <property type="entry name" value="DNA-BINDING TRANSCRIPTIONAL ACTIVATOR DEVR_DOSR"/>
    <property type="match status" value="1"/>
</dbReference>
<evidence type="ECO:0000313" key="5">
    <source>
        <dbReference type="EMBL" id="RWU21171.1"/>
    </source>
</evidence>
<reference evidence="5 6" key="1">
    <citation type="submission" date="2018-06" db="EMBL/GenBank/DDBJ databases">
        <title>Bacteria isolated from soil of Wuhan.</title>
        <authorList>
            <person name="Wei X."/>
            <person name="Chunhua H."/>
        </authorList>
    </citation>
    <scope>NUCLEOTIDE SEQUENCE [LARGE SCALE GENOMIC DNA]</scope>
    <source>
        <strain evidence="6">xwS2</strain>
    </source>
</reference>
<dbReference type="OrthoDB" id="343383at2"/>
<dbReference type="Gene3D" id="1.10.10.10">
    <property type="entry name" value="Winged helix-like DNA-binding domain superfamily/Winged helix DNA-binding domain"/>
    <property type="match status" value="1"/>
</dbReference>
<keyword evidence="3" id="KW-0804">Transcription</keyword>
<dbReference type="PROSITE" id="PS00622">
    <property type="entry name" value="HTH_LUXR_1"/>
    <property type="match status" value="1"/>
</dbReference>
<dbReference type="SUPFAM" id="SSF46894">
    <property type="entry name" value="C-terminal effector domain of the bipartite response regulators"/>
    <property type="match status" value="1"/>
</dbReference>
<dbReference type="AlphaFoldDB" id="A0A443ZPX7"/>
<name>A0A443ZPX7_9PSED</name>
<dbReference type="SMART" id="SM00421">
    <property type="entry name" value="HTH_LUXR"/>
    <property type="match status" value="1"/>
</dbReference>
<dbReference type="GO" id="GO:0003677">
    <property type="term" value="F:DNA binding"/>
    <property type="evidence" value="ECO:0007669"/>
    <property type="project" value="UniProtKB-KW"/>
</dbReference>
<comment type="caution">
    <text evidence="5">The sequence shown here is derived from an EMBL/GenBank/DDBJ whole genome shotgun (WGS) entry which is preliminary data.</text>
</comment>
<protein>
    <submittedName>
        <fullName evidence="5">LuxR family transcriptional regulator</fullName>
    </submittedName>
</protein>
<accession>A0A443ZPX7</accession>
<evidence type="ECO:0000256" key="1">
    <source>
        <dbReference type="ARBA" id="ARBA00023015"/>
    </source>
</evidence>
<dbReference type="CDD" id="cd06170">
    <property type="entry name" value="LuxR_C_like"/>
    <property type="match status" value="1"/>
</dbReference>
<dbReference type="PROSITE" id="PS50043">
    <property type="entry name" value="HTH_LUXR_2"/>
    <property type="match status" value="1"/>
</dbReference>
<dbReference type="InterPro" id="IPR036388">
    <property type="entry name" value="WH-like_DNA-bd_sf"/>
</dbReference>
<keyword evidence="1" id="KW-0805">Transcription regulation</keyword>
<evidence type="ECO:0000259" key="4">
    <source>
        <dbReference type="PROSITE" id="PS50043"/>
    </source>
</evidence>
<dbReference type="PRINTS" id="PR00038">
    <property type="entry name" value="HTHLUXR"/>
</dbReference>